<feature type="compositionally biased region" description="Polar residues" evidence="1">
    <location>
        <begin position="302"/>
        <end position="317"/>
    </location>
</feature>
<feature type="compositionally biased region" description="Low complexity" evidence="1">
    <location>
        <begin position="262"/>
        <end position="288"/>
    </location>
</feature>
<dbReference type="RefSeq" id="WP_157097723.1">
    <property type="nucleotide sequence ID" value="NZ_JPVZ01000003.1"/>
</dbReference>
<protein>
    <submittedName>
        <fullName evidence="2">Uncharacterized protein</fullName>
    </submittedName>
</protein>
<feature type="compositionally biased region" description="Low complexity" evidence="1">
    <location>
        <begin position="236"/>
        <end position="248"/>
    </location>
</feature>
<organism evidence="2 3">
    <name type="scientific">Thalassospira tepidiphila MCCC 1A03514</name>
    <dbReference type="NCBI Taxonomy" id="1177930"/>
    <lineage>
        <taxon>Bacteria</taxon>
        <taxon>Pseudomonadati</taxon>
        <taxon>Pseudomonadota</taxon>
        <taxon>Alphaproteobacteria</taxon>
        <taxon>Rhodospirillales</taxon>
        <taxon>Thalassospiraceae</taxon>
        <taxon>Thalassospira</taxon>
    </lineage>
</organism>
<sequence length="379" mass="39173">MPRLSGMNPILLKTLIQLAASNKKPAPSGTVGSDAQLKNRIVLFADEAVALPDWGISGLPSMILGAAPQTCLFVSDLTVDDDGEDKDDPGSSDSSNDDTSDASASGSVSFSLTIKAPPAADSSLKSRTIVWKLTLPVAGFRDVQTGASTPPVHAPVIKTRIKLGGVIRDVEIGLLEMGPLDQPLLIGKDTLSNKFLIRPDRPEDQKTPAAPTVDLTPAPAETPKPGTTPAPETSDAAQAEAQEQANSEAEAEPSDTAKPAPDSQQSQDDTQSLDAPQTTTSQDTQAAATDDDGKTADADPAQANTDQATPTQNQPSSEDSDKTENTVDADPNDSSSKPEQDTTTPAAPATPDTPSAPEPAATNADAPKTQPAEQENNSA</sequence>
<feature type="compositionally biased region" description="Low complexity" evidence="1">
    <location>
        <begin position="342"/>
        <end position="362"/>
    </location>
</feature>
<evidence type="ECO:0000313" key="3">
    <source>
        <dbReference type="Proteomes" id="UP000094009"/>
    </source>
</evidence>
<dbReference type="AlphaFoldDB" id="A0A853L033"/>
<dbReference type="EMBL" id="JPVZ01000003">
    <property type="protein sequence ID" value="OAZ10199.1"/>
    <property type="molecule type" value="Genomic_DNA"/>
</dbReference>
<accession>A0A853L033</accession>
<reference evidence="2 3" key="1">
    <citation type="submission" date="2014-07" db="EMBL/GenBank/DDBJ databases">
        <title>Draft genome sequence of Thalassospira tepidiphila 1-1B.</title>
        <authorList>
            <person name="Lai Q."/>
            <person name="Shao Z."/>
        </authorList>
    </citation>
    <scope>NUCLEOTIDE SEQUENCE [LARGE SCALE GENOMIC DNA]</scope>
    <source>
        <strain evidence="2 3">MCCC 1A03514</strain>
    </source>
</reference>
<comment type="caution">
    <text evidence="2">The sequence shown here is derived from an EMBL/GenBank/DDBJ whole genome shotgun (WGS) entry which is preliminary data.</text>
</comment>
<evidence type="ECO:0000313" key="2">
    <source>
        <dbReference type="EMBL" id="OAZ10199.1"/>
    </source>
</evidence>
<proteinExistence type="predicted"/>
<gene>
    <name evidence="2" type="ORF">TH4_08065</name>
</gene>
<name>A0A853L033_9PROT</name>
<dbReference type="Proteomes" id="UP000094009">
    <property type="component" value="Unassembled WGS sequence"/>
</dbReference>
<feature type="region of interest" description="Disordered" evidence="1">
    <location>
        <begin position="198"/>
        <end position="379"/>
    </location>
</feature>
<evidence type="ECO:0000256" key="1">
    <source>
        <dbReference type="SAM" id="MobiDB-lite"/>
    </source>
</evidence>
<feature type="region of interest" description="Disordered" evidence="1">
    <location>
        <begin position="79"/>
        <end position="107"/>
    </location>
</feature>